<dbReference type="STRING" id="888268.A0A1E5VZ37"/>
<feature type="compositionally biased region" description="Low complexity" evidence="1">
    <location>
        <begin position="76"/>
        <end position="87"/>
    </location>
</feature>
<sequence>MDQCVAEFSTVVMRAPKVECRRDRRQTITGDDLIVGMRSLGFDDYVGPLTEYLRRYRESEGQRRSRRSAMPPPAPALVAPTTEAEALPLPPGLTLQLVPPSLRDVTEMPPADVGDDEE</sequence>
<dbReference type="InterPro" id="IPR009072">
    <property type="entry name" value="Histone-fold"/>
</dbReference>
<keyword evidence="3" id="KW-1185">Reference proteome</keyword>
<name>A0A1E5VZ37_9POAL</name>
<dbReference type="GO" id="GO:0046982">
    <property type="term" value="F:protein heterodimerization activity"/>
    <property type="evidence" value="ECO:0007669"/>
    <property type="project" value="InterPro"/>
</dbReference>
<evidence type="ECO:0000313" key="2">
    <source>
        <dbReference type="EMBL" id="OEL30378.1"/>
    </source>
</evidence>
<organism evidence="2 3">
    <name type="scientific">Dichanthelium oligosanthes</name>
    <dbReference type="NCBI Taxonomy" id="888268"/>
    <lineage>
        <taxon>Eukaryota</taxon>
        <taxon>Viridiplantae</taxon>
        <taxon>Streptophyta</taxon>
        <taxon>Embryophyta</taxon>
        <taxon>Tracheophyta</taxon>
        <taxon>Spermatophyta</taxon>
        <taxon>Magnoliopsida</taxon>
        <taxon>Liliopsida</taxon>
        <taxon>Poales</taxon>
        <taxon>Poaceae</taxon>
        <taxon>PACMAD clade</taxon>
        <taxon>Panicoideae</taxon>
        <taxon>Panicodae</taxon>
        <taxon>Paniceae</taxon>
        <taxon>Dichantheliinae</taxon>
        <taxon>Dichanthelium</taxon>
    </lineage>
</organism>
<dbReference type="PANTHER" id="PTHR11064:SF162">
    <property type="entry name" value="TRANSCRIPTION FACTOR CBF_NF-Y_ARCHAEAL HISTONE DOMAIN-CONTAINING PROTEIN"/>
    <property type="match status" value="1"/>
</dbReference>
<feature type="region of interest" description="Disordered" evidence="1">
    <location>
        <begin position="57"/>
        <end position="118"/>
    </location>
</feature>
<dbReference type="OrthoDB" id="613379at2759"/>
<protein>
    <recommendedName>
        <fullName evidence="4">Transcription factor CBF/NF-Y/archaeal histone domain-containing protein</fullName>
    </recommendedName>
</protein>
<dbReference type="GO" id="GO:0001228">
    <property type="term" value="F:DNA-binding transcription activator activity, RNA polymerase II-specific"/>
    <property type="evidence" value="ECO:0007669"/>
    <property type="project" value="InterPro"/>
</dbReference>
<evidence type="ECO:0000313" key="3">
    <source>
        <dbReference type="Proteomes" id="UP000095767"/>
    </source>
</evidence>
<dbReference type="PANTHER" id="PTHR11064">
    <property type="entry name" value="CCAAT-BINDING TRANSCRIPTION FACTOR-RELATED"/>
    <property type="match status" value="1"/>
</dbReference>
<accession>A0A1E5VZ37</accession>
<evidence type="ECO:0000256" key="1">
    <source>
        <dbReference type="SAM" id="MobiDB-lite"/>
    </source>
</evidence>
<dbReference type="GO" id="GO:0000978">
    <property type="term" value="F:RNA polymerase II cis-regulatory region sequence-specific DNA binding"/>
    <property type="evidence" value="ECO:0007669"/>
    <property type="project" value="TreeGrafter"/>
</dbReference>
<dbReference type="AlphaFoldDB" id="A0A1E5VZ37"/>
<comment type="caution">
    <text evidence="2">The sequence shown here is derived from an EMBL/GenBank/DDBJ whole genome shotgun (WGS) entry which is preliminary data.</text>
</comment>
<dbReference type="Proteomes" id="UP000095767">
    <property type="component" value="Unassembled WGS sequence"/>
</dbReference>
<proteinExistence type="predicted"/>
<dbReference type="SUPFAM" id="SSF47113">
    <property type="entry name" value="Histone-fold"/>
    <property type="match status" value="1"/>
</dbReference>
<dbReference type="Gene3D" id="1.10.20.10">
    <property type="entry name" value="Histone, subunit A"/>
    <property type="match status" value="1"/>
</dbReference>
<evidence type="ECO:0008006" key="4">
    <source>
        <dbReference type="Google" id="ProtNLM"/>
    </source>
</evidence>
<dbReference type="EMBL" id="LWDX02025807">
    <property type="protein sequence ID" value="OEL30378.1"/>
    <property type="molecule type" value="Genomic_DNA"/>
</dbReference>
<reference evidence="2 3" key="1">
    <citation type="submission" date="2016-09" db="EMBL/GenBank/DDBJ databases">
        <title>The draft genome of Dichanthelium oligosanthes: A C3 panicoid grass species.</title>
        <authorList>
            <person name="Studer A.J."/>
            <person name="Schnable J.C."/>
            <person name="Brutnell T.P."/>
        </authorList>
    </citation>
    <scope>NUCLEOTIDE SEQUENCE [LARGE SCALE GENOMIC DNA]</scope>
    <source>
        <strain evidence="3">cv. Kellogg 1175</strain>
        <tissue evidence="2">Leaf</tissue>
    </source>
</reference>
<gene>
    <name evidence="2" type="ORF">BAE44_0008602</name>
</gene>
<dbReference type="InterPro" id="IPR027113">
    <property type="entry name" value="Transc_fact_NFYB/HAP3"/>
</dbReference>
<dbReference type="GO" id="GO:0016602">
    <property type="term" value="C:CCAAT-binding factor complex"/>
    <property type="evidence" value="ECO:0007669"/>
    <property type="project" value="InterPro"/>
</dbReference>